<dbReference type="Proteomes" id="UP001056035">
    <property type="component" value="Chromosome"/>
</dbReference>
<evidence type="ECO:0000313" key="4">
    <source>
        <dbReference type="Proteomes" id="UP001056035"/>
    </source>
</evidence>
<name>A0ABY5DPD0_9ACTN</name>
<protein>
    <submittedName>
        <fullName evidence="3">DUF2236 domain-containing protein</fullName>
    </submittedName>
</protein>
<reference evidence="3 4" key="1">
    <citation type="submission" date="2022-06" db="EMBL/GenBank/DDBJ databases">
        <title>Paraconexibacter antarcticus.</title>
        <authorList>
            <person name="Kim C.S."/>
        </authorList>
    </citation>
    <scope>NUCLEOTIDE SEQUENCE [LARGE SCALE GENOMIC DNA]</scope>
    <source>
        <strain evidence="3 4">02-257</strain>
    </source>
</reference>
<evidence type="ECO:0000259" key="2">
    <source>
        <dbReference type="Pfam" id="PF09995"/>
    </source>
</evidence>
<proteinExistence type="predicted"/>
<keyword evidence="4" id="KW-1185">Reference proteome</keyword>
<feature type="region of interest" description="Disordered" evidence="1">
    <location>
        <begin position="1"/>
        <end position="26"/>
    </location>
</feature>
<dbReference type="EMBL" id="CP098502">
    <property type="protein sequence ID" value="UTI63058.1"/>
    <property type="molecule type" value="Genomic_DNA"/>
</dbReference>
<accession>A0ABY5DPD0</accession>
<evidence type="ECO:0000313" key="3">
    <source>
        <dbReference type="EMBL" id="UTI63058.1"/>
    </source>
</evidence>
<organism evidence="3 4">
    <name type="scientific">Paraconexibacter antarcticus</name>
    <dbReference type="NCBI Taxonomy" id="2949664"/>
    <lineage>
        <taxon>Bacteria</taxon>
        <taxon>Bacillati</taxon>
        <taxon>Actinomycetota</taxon>
        <taxon>Thermoleophilia</taxon>
        <taxon>Solirubrobacterales</taxon>
        <taxon>Paraconexibacteraceae</taxon>
        <taxon>Paraconexibacter</taxon>
    </lineage>
</organism>
<dbReference type="PROSITE" id="PS00778">
    <property type="entry name" value="HIS_ACID_PHOSPHAT_2"/>
    <property type="match status" value="1"/>
</dbReference>
<dbReference type="PANTHER" id="PTHR36151">
    <property type="entry name" value="BLR2777 PROTEIN"/>
    <property type="match status" value="1"/>
</dbReference>
<dbReference type="RefSeq" id="WP_254569792.1">
    <property type="nucleotide sequence ID" value="NZ_CP098502.1"/>
</dbReference>
<dbReference type="InterPro" id="IPR018713">
    <property type="entry name" value="MPAB/Lcp_cat_dom"/>
</dbReference>
<feature type="domain" description="ER-bound oxygenase mpaB/mpaB'/Rubber oxygenase catalytic" evidence="2">
    <location>
        <begin position="62"/>
        <end position="284"/>
    </location>
</feature>
<dbReference type="Pfam" id="PF09995">
    <property type="entry name" value="MPAB_Lcp_cat"/>
    <property type="match status" value="1"/>
</dbReference>
<dbReference type="InterPro" id="IPR033379">
    <property type="entry name" value="Acid_Pase_AS"/>
</dbReference>
<evidence type="ECO:0000256" key="1">
    <source>
        <dbReference type="SAM" id="MobiDB-lite"/>
    </source>
</evidence>
<sequence>MRELEAGTAGDTAAAPVAGSPGDAAAVKGKQGGMLALIRRANPKHLEPMEDHGWFGPDSVTRRVWAYPTAMTIGFSRSVVVEELDPFLIAPVKSSSKIYSQTRVRYDRTLRYFATCLFADSGKIAKASNVLTKVHARAASPDPVSGLISDPNNPDEQLWIHMTAWHSILYTYEVYGPGRLSEAEEREYWADCATAAHAQTIDPARVPRSRDEVREYFRRMRPRLAASEATQEAMDHLTRIDAIYPVAPAIMAPGFWLFGRLFRVAVIATLPRWQRDLANLHQARVLDVAIRPVMKALLRIAETSPRMKLAIIAIASPSTVPIAGPMLMGIKPLSDEVLTPEETYRRHRLPTPAELYAELGHDQSIVVYPPSSPVPPEVADLYAVG</sequence>
<dbReference type="PANTHER" id="PTHR36151:SF3">
    <property type="entry name" value="ER-BOUND OXYGENASE MPAB_MPAB'_RUBBER OXYGENASE CATALYTIC DOMAIN-CONTAINING PROTEIN"/>
    <property type="match status" value="1"/>
</dbReference>
<gene>
    <name evidence="3" type="ORF">NBH00_17035</name>
</gene>